<organism evidence="1">
    <name type="scientific">Pleurostichidium falkenbergii</name>
    <dbReference type="NCBI Taxonomy" id="121064"/>
    <lineage>
        <taxon>Eukaryota</taxon>
        <taxon>Rhodophyta</taxon>
        <taxon>Florideophyceae</taxon>
        <taxon>Rhodymeniophycidae</taxon>
        <taxon>Ceramiales</taxon>
        <taxon>Rhodomelaceae</taxon>
        <taxon>Pleurostichidium</taxon>
    </lineage>
</organism>
<dbReference type="AlphaFoldDB" id="A0A4D6UYP2"/>
<proteinExistence type="predicted"/>
<gene>
    <name evidence="1" type="primary">ycf58</name>
</gene>
<protein>
    <submittedName>
        <fullName evidence="1">Uncharacterized protein</fullName>
    </submittedName>
</protein>
<dbReference type="RefSeq" id="YP_009654353.1">
    <property type="nucleotide sequence ID" value="NC_042794.1"/>
</dbReference>
<sequence length="145" mass="17610">MKINLNLLFKNIRGDWFLQEHFYFSSNKKQKKKKKKLIFFFENFKKNEGNILYELTKEASKQNRKIIISSQYYLNYNKRLLFKLKQVKSNLFIVTKLNKQKMVYSKEYIHIINTNIIIAITVIKNLEKNRYLALKVCSYIKLLNK</sequence>
<accession>A0A4D6UYP2</accession>
<geneLocation type="plastid" evidence="1"/>
<reference evidence="1" key="1">
    <citation type="submission" date="2018-09" db="EMBL/GenBank/DDBJ databases">
        <authorList>
            <person name="Pasella M."/>
            <person name="Verbruggen H."/>
            <person name="Nelson W.A."/>
            <person name="Diaz-Tapia P."/>
        </authorList>
    </citation>
    <scope>NUCLEOTIDE SEQUENCE</scope>
</reference>
<dbReference type="EMBL" id="MH853471">
    <property type="protein sequence ID" value="QCH39640.1"/>
    <property type="molecule type" value="Genomic_DNA"/>
</dbReference>
<dbReference type="GeneID" id="40488242"/>
<keyword evidence="1" id="KW-0934">Plastid</keyword>
<reference evidence="1" key="2">
    <citation type="journal article" date="2019" name="Phycologia">
        <title>The phylogenetic position of the morphologically unusual Pleurostichidium falkenbergii (Rhodomelaceae, Rhodophyta) based on plastid phylogenomics.</title>
        <authorList>
            <person name="Pasella M.M."/>
            <person name="Verbruggen H."/>
            <person name="Nelson W.A."/>
            <person name="Diaz-Tapia P."/>
        </authorList>
    </citation>
    <scope>NUCLEOTIDE SEQUENCE</scope>
</reference>
<evidence type="ECO:0000313" key="1">
    <source>
        <dbReference type="EMBL" id="QCH39640.1"/>
    </source>
</evidence>
<name>A0A4D6UYP2_9FLOR</name>